<name>A0EE48_PARTE</name>
<protein>
    <submittedName>
        <fullName evidence="2">Uncharacterized protein</fullName>
    </submittedName>
</protein>
<dbReference type="KEGG" id="ptm:GSPATT00025909001"/>
<dbReference type="GeneID" id="5046763"/>
<evidence type="ECO:0000313" key="2">
    <source>
        <dbReference type="EMBL" id="CAK93565.1"/>
    </source>
</evidence>
<organism evidence="2 3">
    <name type="scientific">Paramecium tetraurelia</name>
    <dbReference type="NCBI Taxonomy" id="5888"/>
    <lineage>
        <taxon>Eukaryota</taxon>
        <taxon>Sar</taxon>
        <taxon>Alveolata</taxon>
        <taxon>Ciliophora</taxon>
        <taxon>Intramacronucleata</taxon>
        <taxon>Oligohymenophorea</taxon>
        <taxon>Peniculida</taxon>
        <taxon>Parameciidae</taxon>
        <taxon>Paramecium</taxon>
    </lineage>
</organism>
<dbReference type="Proteomes" id="UP000000600">
    <property type="component" value="Unassembled WGS sequence"/>
</dbReference>
<dbReference type="OMA" id="CQVFIFL"/>
<dbReference type="RefSeq" id="XP_001460962.1">
    <property type="nucleotide sequence ID" value="XM_001460925.1"/>
</dbReference>
<feature type="coiled-coil region" evidence="1">
    <location>
        <begin position="390"/>
        <end position="424"/>
    </location>
</feature>
<keyword evidence="1" id="KW-0175">Coiled coil</keyword>
<accession>A0EE48</accession>
<evidence type="ECO:0000256" key="1">
    <source>
        <dbReference type="SAM" id="Coils"/>
    </source>
</evidence>
<dbReference type="EMBL" id="CT868673">
    <property type="protein sequence ID" value="CAK93565.1"/>
    <property type="molecule type" value="Genomic_DNA"/>
</dbReference>
<dbReference type="HOGENOM" id="CLU_609006_0_0_1"/>
<reference evidence="2 3" key="1">
    <citation type="journal article" date="2006" name="Nature">
        <title>Global trends of whole-genome duplications revealed by the ciliate Paramecium tetraurelia.</title>
        <authorList>
            <consortium name="Genoscope"/>
            <person name="Aury J.-M."/>
            <person name="Jaillon O."/>
            <person name="Duret L."/>
            <person name="Noel B."/>
            <person name="Jubin C."/>
            <person name="Porcel B.M."/>
            <person name="Segurens B."/>
            <person name="Daubin V."/>
            <person name="Anthouard V."/>
            <person name="Aiach N."/>
            <person name="Arnaiz O."/>
            <person name="Billaut A."/>
            <person name="Beisson J."/>
            <person name="Blanc I."/>
            <person name="Bouhouche K."/>
            <person name="Camara F."/>
            <person name="Duharcourt S."/>
            <person name="Guigo R."/>
            <person name="Gogendeau D."/>
            <person name="Katinka M."/>
            <person name="Keller A.-M."/>
            <person name="Kissmehl R."/>
            <person name="Klotz C."/>
            <person name="Koll F."/>
            <person name="Le Moue A."/>
            <person name="Lepere C."/>
            <person name="Malinsky S."/>
            <person name="Nowacki M."/>
            <person name="Nowak J.K."/>
            <person name="Plattner H."/>
            <person name="Poulain J."/>
            <person name="Ruiz F."/>
            <person name="Serrano V."/>
            <person name="Zagulski M."/>
            <person name="Dessen P."/>
            <person name="Betermier M."/>
            <person name="Weissenbach J."/>
            <person name="Scarpelli C."/>
            <person name="Schachter V."/>
            <person name="Sperling L."/>
            <person name="Meyer E."/>
            <person name="Cohen J."/>
            <person name="Wincker P."/>
        </authorList>
    </citation>
    <scope>NUCLEOTIDE SEQUENCE [LARGE SCALE GENOMIC DNA]</scope>
    <source>
        <strain evidence="2 3">Stock d4-2</strain>
    </source>
</reference>
<proteinExistence type="predicted"/>
<sequence length="450" mass="53108">MCKCGLDVCQCFEHHCLLFIFFLNDSNIQKVAEILPNIFKLSIKKKPIFSINTLRNYKVFQVYGKEFKQLIDIELLYQSINLEGELCQVFIFLDKQNFEEGFSQSCFITQKLYQKITTLIIFDNKNQYCLSQMKSYNMQFQSIVTLTQGLNIHEKILKISDSFAGKVSTLLELKAFQIPPNQNSVVRFQQSIIDFNHKVQERKLTSLEQIEKLIRYLETSRLNLLYVSQTNQEYTNVIKMKFEFQVLKILSEFTEIILKNIEELMKINLQSLVQCKNCQSFGYFSSNKEPSFINTFSNSQCQCPSSQQFLDGKNNLIQQCDYKDMESSMQLLRKKFTKFQQIPQIHGIESREETEFILNKNLKKVKEILVDLQTRRKTNDTYKFQIVTKKLTLTSERDKLLKVIEQIEQQIQEYEQQSKKIMFDQNAYNEKIKALENNILILANPKIQLE</sequence>
<dbReference type="OrthoDB" id="308462at2759"/>
<evidence type="ECO:0000313" key="3">
    <source>
        <dbReference type="Proteomes" id="UP000000600"/>
    </source>
</evidence>
<keyword evidence="3" id="KW-1185">Reference proteome</keyword>
<dbReference type="InParanoid" id="A0EE48"/>
<gene>
    <name evidence="2" type="ORF">GSPATT00025909001</name>
</gene>
<dbReference type="AlphaFoldDB" id="A0EE48"/>